<dbReference type="InterPro" id="IPR041289">
    <property type="entry name" value="Bact_RF_family3"/>
</dbReference>
<accession>A0A7X6DL70</accession>
<protein>
    <submittedName>
        <fullName evidence="1">Uncharacterized protein</fullName>
    </submittedName>
</protein>
<evidence type="ECO:0000313" key="2">
    <source>
        <dbReference type="Proteomes" id="UP000534783"/>
    </source>
</evidence>
<organism evidence="1 2">
    <name type="scientific">Candidatus Manganitrophus noduliformans</name>
    <dbReference type="NCBI Taxonomy" id="2606439"/>
    <lineage>
        <taxon>Bacteria</taxon>
        <taxon>Pseudomonadati</taxon>
        <taxon>Nitrospirota</taxon>
        <taxon>Nitrospiria</taxon>
        <taxon>Candidatus Troglogloeales</taxon>
        <taxon>Candidatus Manganitrophaceae</taxon>
        <taxon>Candidatus Manganitrophus</taxon>
    </lineage>
</organism>
<dbReference type="EMBL" id="VTOW01000001">
    <property type="protein sequence ID" value="NKE69245.1"/>
    <property type="molecule type" value="Genomic_DNA"/>
</dbReference>
<proteinExistence type="predicted"/>
<comment type="caution">
    <text evidence="1">The sequence shown here is derived from an EMBL/GenBank/DDBJ whole genome shotgun (WGS) entry which is preliminary data.</text>
</comment>
<evidence type="ECO:0000313" key="1">
    <source>
        <dbReference type="EMBL" id="NKE69245.1"/>
    </source>
</evidence>
<dbReference type="Pfam" id="PF18845">
    <property type="entry name" value="baeRF_family3"/>
    <property type="match status" value="1"/>
</dbReference>
<keyword evidence="2" id="KW-1185">Reference proteome</keyword>
<reference evidence="1 2" key="1">
    <citation type="journal article" date="2020" name="Nature">
        <title>Bacterial chemolithoautotrophy via manganese oxidation.</title>
        <authorList>
            <person name="Yu H."/>
            <person name="Leadbetter J.R."/>
        </authorList>
    </citation>
    <scope>NUCLEOTIDE SEQUENCE [LARGE SCALE GENOMIC DNA]</scope>
    <source>
        <strain evidence="1 2">Mn-1</strain>
    </source>
</reference>
<dbReference type="Proteomes" id="UP000534783">
    <property type="component" value="Unassembled WGS sequence"/>
</dbReference>
<gene>
    <name evidence="1" type="ORF">MNODULE_00565</name>
</gene>
<name>A0A7X6DL70_9BACT</name>
<sequence>MDFAVNHYPIGLLDSYEPPCLSLYQPTNRHHPDNRQDPIRFRNLVDSMEESLRQKYPAREIQPLLEPFRALAGDHDFWNHTLDGLAVLGTTGLFRVYRLQRPVPARAVVADSFHIKPLLRIVQSADRYQILGLSREKIRLFEGNRDTLDEIAPAEGVPRTITEALGEELTEPHQTVASYGGAGGPAMHHGHGSKKEEVDIDAERFFRAVDRAVLERHSKPSGLPLILAALPEHHTLFRRVSHNPFLVAEGIDIHPDALSGEALRDRAWQVILPQYLARLARLVAAFGEAKSKGLGADAPAQVAEAAASGRVATLLIEADRQIPGRISASGRIERADPADPEVDDLLDDLGERVLKKGGEVVIVPADRMPTSTGIAAIYRF</sequence>
<dbReference type="RefSeq" id="WP_168057561.1">
    <property type="nucleotide sequence ID" value="NZ_VTOW01000001.1"/>
</dbReference>
<dbReference type="AlphaFoldDB" id="A0A7X6DL70"/>